<dbReference type="PANTHER" id="PTHR43046">
    <property type="entry name" value="GDP-MANNOSE MANNOSYL HYDROLASE"/>
    <property type="match status" value="1"/>
</dbReference>
<name>A0A921NTL8_9GAMM</name>
<keyword evidence="3" id="KW-0472">Membrane</keyword>
<dbReference type="AlphaFoldDB" id="A0A921NTL8"/>
<dbReference type="SUPFAM" id="SSF55811">
    <property type="entry name" value="Nudix"/>
    <property type="match status" value="1"/>
</dbReference>
<feature type="transmembrane region" description="Helical" evidence="3">
    <location>
        <begin position="296"/>
        <end position="317"/>
    </location>
</feature>
<dbReference type="PROSITE" id="PS00893">
    <property type="entry name" value="NUDIX_BOX"/>
    <property type="match status" value="1"/>
</dbReference>
<dbReference type="CDD" id="cd04690">
    <property type="entry name" value="NUDIX_Hydrolase"/>
    <property type="match status" value="1"/>
</dbReference>
<comment type="cofactor">
    <cofactor evidence="1">
        <name>Mg(2+)</name>
        <dbReference type="ChEBI" id="CHEBI:18420"/>
    </cofactor>
</comment>
<evidence type="ECO:0000256" key="2">
    <source>
        <dbReference type="ARBA" id="ARBA00022801"/>
    </source>
</evidence>
<dbReference type="GO" id="GO:0016787">
    <property type="term" value="F:hydrolase activity"/>
    <property type="evidence" value="ECO:0007669"/>
    <property type="project" value="UniProtKB-KW"/>
</dbReference>
<keyword evidence="2" id="KW-0378">Hydrolase</keyword>
<dbReference type="InterPro" id="IPR020084">
    <property type="entry name" value="NUDIX_hydrolase_CS"/>
</dbReference>
<keyword evidence="6" id="KW-1185">Reference proteome</keyword>
<proteinExistence type="predicted"/>
<dbReference type="PROSITE" id="PS51462">
    <property type="entry name" value="NUDIX"/>
    <property type="match status" value="1"/>
</dbReference>
<feature type="domain" description="Nudix hydrolase" evidence="4">
    <location>
        <begin position="1"/>
        <end position="123"/>
    </location>
</feature>
<evidence type="ECO:0000256" key="3">
    <source>
        <dbReference type="SAM" id="Phobius"/>
    </source>
</evidence>
<keyword evidence="3" id="KW-0812">Transmembrane</keyword>
<dbReference type="EMBL" id="PDWK01000031">
    <property type="protein sequence ID" value="KAF1688963.1"/>
    <property type="molecule type" value="Genomic_DNA"/>
</dbReference>
<dbReference type="PANTHER" id="PTHR43046:SF2">
    <property type="entry name" value="8-OXO-DGTP DIPHOSPHATASE-RELATED"/>
    <property type="match status" value="1"/>
</dbReference>
<gene>
    <name evidence="5" type="ORF">CR938_07825</name>
</gene>
<feature type="transmembrane region" description="Helical" evidence="3">
    <location>
        <begin position="207"/>
        <end position="227"/>
    </location>
</feature>
<dbReference type="InterPro" id="IPR000086">
    <property type="entry name" value="NUDIX_hydrolase_dom"/>
</dbReference>
<feature type="transmembrane region" description="Helical" evidence="3">
    <location>
        <begin position="165"/>
        <end position="187"/>
    </location>
</feature>
<evidence type="ECO:0000256" key="1">
    <source>
        <dbReference type="ARBA" id="ARBA00001946"/>
    </source>
</evidence>
<evidence type="ECO:0000259" key="4">
    <source>
        <dbReference type="PROSITE" id="PS51462"/>
    </source>
</evidence>
<feature type="transmembrane region" description="Helical" evidence="3">
    <location>
        <begin position="239"/>
        <end position="259"/>
    </location>
</feature>
<evidence type="ECO:0000313" key="5">
    <source>
        <dbReference type="EMBL" id="KAF1688963.1"/>
    </source>
</evidence>
<dbReference type="Pfam" id="PF00293">
    <property type="entry name" value="NUDIX"/>
    <property type="match status" value="1"/>
</dbReference>
<dbReference type="InterPro" id="IPR015797">
    <property type="entry name" value="NUDIX_hydrolase-like_dom_sf"/>
</dbReference>
<evidence type="ECO:0000313" key="6">
    <source>
        <dbReference type="Proteomes" id="UP000717981"/>
    </source>
</evidence>
<dbReference type="Gene3D" id="3.90.79.10">
    <property type="entry name" value="Nucleoside Triphosphate Pyrophosphohydrolase"/>
    <property type="match status" value="1"/>
</dbReference>
<dbReference type="Proteomes" id="UP000717981">
    <property type="component" value="Unassembled WGS sequence"/>
</dbReference>
<accession>A0A921NTL8</accession>
<organism evidence="5 6">
    <name type="scientific">Pseudoxanthomonas taiwanensis</name>
    <dbReference type="NCBI Taxonomy" id="176598"/>
    <lineage>
        <taxon>Bacteria</taxon>
        <taxon>Pseudomonadati</taxon>
        <taxon>Pseudomonadota</taxon>
        <taxon>Gammaproteobacteria</taxon>
        <taxon>Lysobacterales</taxon>
        <taxon>Lysobacteraceae</taxon>
        <taxon>Pseudoxanthomonas</taxon>
    </lineage>
</organism>
<keyword evidence="3" id="KW-1133">Transmembrane helix</keyword>
<sequence length="333" mass="34396">MAAVIRDADGRVLLVRKHGSATFIQPGGKREPGEDALQTLARELREELGVALRPGSARRLGEFEAGAVNEPGRGVRGEAFVVGVAGTPRPCAEIAELAWVVPRPPFPVPVAPLSAGHIMPALAAWAAGTADQAGAVPAGSGGEMATMDVHPAPPRSRFVTVLAQVSLLVGITWLVLALALLPLAAVAGDVLSTRLAGLPALPPGLSWITGHGMLLAVACVLAAAAFLASSWGLLRRREWGRLGFIAFLLGVAALNFAGLPLGGQLFDALRTSLPPGLREGPDGQALAAELEDLRRLSLASTLASAVLFAGLHAWLAWKLCTPAIRAEFGRAGP</sequence>
<comment type="caution">
    <text evidence="5">The sequence shown here is derived from an EMBL/GenBank/DDBJ whole genome shotgun (WGS) entry which is preliminary data.</text>
</comment>
<dbReference type="OrthoDB" id="9801098at2"/>
<reference evidence="5" key="1">
    <citation type="submission" date="2017-10" db="EMBL/GenBank/DDBJ databases">
        <title>Whole genome sequencing of members of genus Pseudoxanthomonas.</title>
        <authorList>
            <person name="Kumar S."/>
            <person name="Bansal K."/>
            <person name="Kaur A."/>
            <person name="Patil P."/>
            <person name="Sharma S."/>
            <person name="Patil P.B."/>
        </authorList>
    </citation>
    <scope>NUCLEOTIDE SEQUENCE</scope>
    <source>
        <strain evidence="5">DSM 22914</strain>
    </source>
</reference>
<protein>
    <recommendedName>
        <fullName evidence="4">Nudix hydrolase domain-containing protein</fullName>
    </recommendedName>
</protein>